<keyword evidence="3" id="KW-1003">Cell membrane</keyword>
<dbReference type="GO" id="GO:0022857">
    <property type="term" value="F:transmembrane transporter activity"/>
    <property type="evidence" value="ECO:0007669"/>
    <property type="project" value="UniProtKB-UniRule"/>
</dbReference>
<organism evidence="9 10">
    <name type="scientific">Paracoccus tegillarcae</name>
    <dbReference type="NCBI Taxonomy" id="1529068"/>
    <lineage>
        <taxon>Bacteria</taxon>
        <taxon>Pseudomonadati</taxon>
        <taxon>Pseudomonadota</taxon>
        <taxon>Alphaproteobacteria</taxon>
        <taxon>Rhodobacterales</taxon>
        <taxon>Paracoccaceae</taxon>
        <taxon>Paracoccus</taxon>
    </lineage>
</organism>
<dbReference type="InterPro" id="IPR055348">
    <property type="entry name" value="DctQ"/>
</dbReference>
<evidence type="ECO:0000256" key="5">
    <source>
        <dbReference type="ARBA" id="ARBA00022989"/>
    </source>
</evidence>
<keyword evidence="6 7" id="KW-0472">Membrane</keyword>
<protein>
    <recommendedName>
        <fullName evidence="7">TRAP transporter small permease protein</fullName>
    </recommendedName>
</protein>
<evidence type="ECO:0000256" key="6">
    <source>
        <dbReference type="ARBA" id="ARBA00023136"/>
    </source>
</evidence>
<comment type="function">
    <text evidence="7">Part of the tripartite ATP-independent periplasmic (TRAP) transport system.</text>
</comment>
<feature type="domain" description="Tripartite ATP-independent periplasmic transporters DctQ component" evidence="8">
    <location>
        <begin position="24"/>
        <end position="158"/>
    </location>
</feature>
<comment type="subunit">
    <text evidence="7">The complex comprises the extracytoplasmic solute receptor protein and the two transmembrane proteins.</text>
</comment>
<reference evidence="9 10" key="1">
    <citation type="submission" date="2017-12" db="EMBL/GenBank/DDBJ databases">
        <authorList>
            <person name="Hurst M.R.H."/>
        </authorList>
    </citation>
    <scope>NUCLEOTIDE SEQUENCE [LARGE SCALE GENOMIC DNA]</scope>
    <source>
        <strain evidence="9 10">BM15</strain>
    </source>
</reference>
<dbReference type="EMBL" id="CP025408">
    <property type="protein sequence ID" value="AUH35066.1"/>
    <property type="molecule type" value="Genomic_DNA"/>
</dbReference>
<dbReference type="AlphaFoldDB" id="A0A2K9EVX5"/>
<evidence type="ECO:0000313" key="9">
    <source>
        <dbReference type="EMBL" id="AUH35066.1"/>
    </source>
</evidence>
<name>A0A2K9EVX5_9RHOB</name>
<dbReference type="Pfam" id="PF04290">
    <property type="entry name" value="DctQ"/>
    <property type="match status" value="1"/>
</dbReference>
<evidence type="ECO:0000313" key="10">
    <source>
        <dbReference type="Proteomes" id="UP000233742"/>
    </source>
</evidence>
<evidence type="ECO:0000259" key="8">
    <source>
        <dbReference type="Pfam" id="PF04290"/>
    </source>
</evidence>
<keyword evidence="10" id="KW-1185">Reference proteome</keyword>
<sequence length="180" mass="19839">MSRFVDILARAAALAGGVVLIALVAMTCISVLGRAGLTMSGMFDLPEFFSRLRPVRGDYEMIELGSAVAIFAFLPWCQLAGAHARVDLLEGRLPRWLDRGLVAFWDWVMLGVVMIIAWRHWVGLQGKIASNETTFLLQVPVWWAYAAAMVFAVIGVIVASWVAISHPRAWINPRVEGSAE</sequence>
<gene>
    <name evidence="9" type="ORF">CUV01_18290</name>
</gene>
<accession>A0A2K9EVX5</accession>
<comment type="similarity">
    <text evidence="7">Belongs to the TRAP transporter small permease family.</text>
</comment>
<evidence type="ECO:0000256" key="2">
    <source>
        <dbReference type="ARBA" id="ARBA00022448"/>
    </source>
</evidence>
<evidence type="ECO:0000256" key="3">
    <source>
        <dbReference type="ARBA" id="ARBA00022475"/>
    </source>
</evidence>
<evidence type="ECO:0000256" key="7">
    <source>
        <dbReference type="RuleBase" id="RU369079"/>
    </source>
</evidence>
<feature type="transmembrane region" description="Helical" evidence="7">
    <location>
        <begin position="61"/>
        <end position="81"/>
    </location>
</feature>
<feature type="transmembrane region" description="Helical" evidence="7">
    <location>
        <begin position="102"/>
        <end position="122"/>
    </location>
</feature>
<keyword evidence="2 7" id="KW-0813">Transport</keyword>
<keyword evidence="7" id="KW-0997">Cell inner membrane</keyword>
<comment type="subcellular location">
    <subcellularLocation>
        <location evidence="7">Cell inner membrane</location>
        <topology evidence="7">Multi-pass membrane protein</topology>
    </subcellularLocation>
    <subcellularLocation>
        <location evidence="1">Cell membrane</location>
        <topology evidence="1">Multi-pass membrane protein</topology>
    </subcellularLocation>
</comment>
<proteinExistence type="inferred from homology"/>
<dbReference type="RefSeq" id="WP_101461726.1">
    <property type="nucleotide sequence ID" value="NZ_CP025408.1"/>
</dbReference>
<dbReference type="Proteomes" id="UP000233742">
    <property type="component" value="Chromosome"/>
</dbReference>
<evidence type="ECO:0000256" key="1">
    <source>
        <dbReference type="ARBA" id="ARBA00004651"/>
    </source>
</evidence>
<feature type="transmembrane region" description="Helical" evidence="7">
    <location>
        <begin position="142"/>
        <end position="164"/>
    </location>
</feature>
<keyword evidence="4 7" id="KW-0812">Transmembrane</keyword>
<feature type="transmembrane region" description="Helical" evidence="7">
    <location>
        <begin position="12"/>
        <end position="33"/>
    </location>
</feature>
<dbReference type="OrthoDB" id="6183232at2"/>
<dbReference type="KEGG" id="paro:CUV01_18290"/>
<evidence type="ECO:0000256" key="4">
    <source>
        <dbReference type="ARBA" id="ARBA00022692"/>
    </source>
</evidence>
<keyword evidence="5 7" id="KW-1133">Transmembrane helix</keyword>
<dbReference type="GO" id="GO:0005886">
    <property type="term" value="C:plasma membrane"/>
    <property type="evidence" value="ECO:0007669"/>
    <property type="project" value="UniProtKB-SubCell"/>
</dbReference>